<organism evidence="1 2">
    <name type="scientific">Stylosanthes scabra</name>
    <dbReference type="NCBI Taxonomy" id="79078"/>
    <lineage>
        <taxon>Eukaryota</taxon>
        <taxon>Viridiplantae</taxon>
        <taxon>Streptophyta</taxon>
        <taxon>Embryophyta</taxon>
        <taxon>Tracheophyta</taxon>
        <taxon>Spermatophyta</taxon>
        <taxon>Magnoliopsida</taxon>
        <taxon>eudicotyledons</taxon>
        <taxon>Gunneridae</taxon>
        <taxon>Pentapetalae</taxon>
        <taxon>rosids</taxon>
        <taxon>fabids</taxon>
        <taxon>Fabales</taxon>
        <taxon>Fabaceae</taxon>
        <taxon>Papilionoideae</taxon>
        <taxon>50 kb inversion clade</taxon>
        <taxon>dalbergioids sensu lato</taxon>
        <taxon>Dalbergieae</taxon>
        <taxon>Pterocarpus clade</taxon>
        <taxon>Stylosanthes</taxon>
    </lineage>
</organism>
<protein>
    <submittedName>
        <fullName evidence="1">Uncharacterized protein</fullName>
    </submittedName>
</protein>
<evidence type="ECO:0000313" key="2">
    <source>
        <dbReference type="Proteomes" id="UP001341840"/>
    </source>
</evidence>
<keyword evidence="2" id="KW-1185">Reference proteome</keyword>
<proteinExistence type="predicted"/>
<evidence type="ECO:0000313" key="1">
    <source>
        <dbReference type="EMBL" id="MED6176697.1"/>
    </source>
</evidence>
<gene>
    <name evidence="1" type="ORF">PIB30_090697</name>
</gene>
<reference evidence="1 2" key="1">
    <citation type="journal article" date="2023" name="Plants (Basel)">
        <title>Bridging the Gap: Combining Genomics and Transcriptomics Approaches to Understand Stylosanthes scabra, an Orphan Legume from the Brazilian Caatinga.</title>
        <authorList>
            <person name="Ferreira-Neto J.R.C."/>
            <person name="da Silva M.D."/>
            <person name="Binneck E."/>
            <person name="de Melo N.F."/>
            <person name="da Silva R.H."/>
            <person name="de Melo A.L.T.M."/>
            <person name="Pandolfi V."/>
            <person name="Bustamante F.O."/>
            <person name="Brasileiro-Vidal A.C."/>
            <person name="Benko-Iseppon A.M."/>
        </authorList>
    </citation>
    <scope>NUCLEOTIDE SEQUENCE [LARGE SCALE GENOMIC DNA]</scope>
    <source>
        <tissue evidence="1">Leaves</tissue>
    </source>
</reference>
<sequence length="99" mass="11273">MTLFFLQSLPKGSPGPIPNPWRLRFRFICVLSEVSLVEVNYQHGIAAPTDQFCVLQLGLLDLLEEEVMHMKCLVSSPGILYIKYGWESSWRNICRGCGK</sequence>
<dbReference type="Proteomes" id="UP001341840">
    <property type="component" value="Unassembled WGS sequence"/>
</dbReference>
<dbReference type="EMBL" id="JASCZI010152802">
    <property type="protein sequence ID" value="MED6176697.1"/>
    <property type="molecule type" value="Genomic_DNA"/>
</dbReference>
<accession>A0ABU6VUP1</accession>
<name>A0ABU6VUP1_9FABA</name>
<comment type="caution">
    <text evidence="1">The sequence shown here is derived from an EMBL/GenBank/DDBJ whole genome shotgun (WGS) entry which is preliminary data.</text>
</comment>